<dbReference type="AlphaFoldDB" id="A0A9P8I5T0"/>
<dbReference type="EMBL" id="JAGHQL010000089">
    <property type="protein sequence ID" value="KAH0539030.1"/>
    <property type="molecule type" value="Genomic_DNA"/>
</dbReference>
<reference evidence="1" key="1">
    <citation type="submission" date="2021-03" db="EMBL/GenBank/DDBJ databases">
        <title>Comparative genomics and phylogenomic investigation of the class Geoglossomycetes provide insights into ecological specialization and systematics.</title>
        <authorList>
            <person name="Melie T."/>
            <person name="Pirro S."/>
            <person name="Miller A.N."/>
            <person name="Quandt A."/>
        </authorList>
    </citation>
    <scope>NUCLEOTIDE SEQUENCE</scope>
    <source>
        <strain evidence="1">GBOQ0MN5Z8</strain>
    </source>
</reference>
<proteinExistence type="predicted"/>
<keyword evidence="2" id="KW-1185">Reference proteome</keyword>
<accession>A0A9P8I5T0</accession>
<evidence type="ECO:0000313" key="1">
    <source>
        <dbReference type="EMBL" id="KAH0539030.1"/>
    </source>
</evidence>
<protein>
    <submittedName>
        <fullName evidence="1">Uncharacterized protein</fullName>
    </submittedName>
</protein>
<sequence length="127" mass="13181">MAPVLAYEQVIPSHDNETVPDVVDAAIVDHLPGEAQLKPVKPTSCEGVTHAPAHNPVNTIPPSRLLREVALRYESVGGAKLGVVAMCCDNVLIVKPGVSQSGIARVSGAIPYTTATGICDAHLEVPG</sequence>
<name>A0A9P8I5T0_9PEZI</name>
<evidence type="ECO:0000313" key="2">
    <source>
        <dbReference type="Proteomes" id="UP000698800"/>
    </source>
</evidence>
<dbReference type="Proteomes" id="UP000698800">
    <property type="component" value="Unassembled WGS sequence"/>
</dbReference>
<comment type="caution">
    <text evidence="1">The sequence shown here is derived from an EMBL/GenBank/DDBJ whole genome shotgun (WGS) entry which is preliminary data.</text>
</comment>
<organism evidence="1 2">
    <name type="scientific">Glutinoglossum americanum</name>
    <dbReference type="NCBI Taxonomy" id="1670608"/>
    <lineage>
        <taxon>Eukaryota</taxon>
        <taxon>Fungi</taxon>
        <taxon>Dikarya</taxon>
        <taxon>Ascomycota</taxon>
        <taxon>Pezizomycotina</taxon>
        <taxon>Geoglossomycetes</taxon>
        <taxon>Geoglossales</taxon>
        <taxon>Geoglossaceae</taxon>
        <taxon>Glutinoglossum</taxon>
    </lineage>
</organism>
<gene>
    <name evidence="1" type="ORF">FGG08_004424</name>
</gene>